<dbReference type="OrthoDB" id="92947at2157"/>
<dbReference type="InterPro" id="IPR001088">
    <property type="entry name" value="Glyco_hydro_4"/>
</dbReference>
<dbReference type="GO" id="GO:0005975">
    <property type="term" value="P:carbohydrate metabolic process"/>
    <property type="evidence" value="ECO:0007669"/>
    <property type="project" value="InterPro"/>
</dbReference>
<evidence type="ECO:0000256" key="6">
    <source>
        <dbReference type="ARBA" id="ARBA00023211"/>
    </source>
</evidence>
<keyword evidence="6" id="KW-0464">Manganese</keyword>
<dbReference type="Pfam" id="PF02056">
    <property type="entry name" value="Glyco_hydro_4"/>
    <property type="match status" value="1"/>
</dbReference>
<evidence type="ECO:0000313" key="9">
    <source>
        <dbReference type="EMBL" id="KUH32655.1"/>
    </source>
</evidence>
<dbReference type="GO" id="GO:0046872">
    <property type="term" value="F:metal ion binding"/>
    <property type="evidence" value="ECO:0007669"/>
    <property type="project" value="UniProtKB-KW"/>
</dbReference>
<keyword evidence="5" id="KW-0520">NAD</keyword>
<dbReference type="InterPro" id="IPR015955">
    <property type="entry name" value="Lactate_DH/Glyco_Ohase_4_C"/>
</dbReference>
<dbReference type="InterPro" id="IPR036291">
    <property type="entry name" value="NAD(P)-bd_dom_sf"/>
</dbReference>
<comment type="caution">
    <text evidence="9">The sequence shown here is derived from an EMBL/GenBank/DDBJ whole genome shotgun (WGS) entry which is preliminary data.</text>
</comment>
<organism evidence="9 10">
    <name type="scientific">Thermococcus celericrescens</name>
    <dbReference type="NCBI Taxonomy" id="227598"/>
    <lineage>
        <taxon>Archaea</taxon>
        <taxon>Methanobacteriati</taxon>
        <taxon>Methanobacteriota</taxon>
        <taxon>Thermococci</taxon>
        <taxon>Thermococcales</taxon>
        <taxon>Thermococcaceae</taxon>
        <taxon>Thermococcus</taxon>
    </lineage>
</organism>
<protein>
    <recommendedName>
        <fullName evidence="8">Glycosyl hydrolase family 4 C-terminal domain-containing protein</fullName>
    </recommendedName>
</protein>
<evidence type="ECO:0000256" key="7">
    <source>
        <dbReference type="ARBA" id="ARBA00023295"/>
    </source>
</evidence>
<dbReference type="Gene3D" id="3.90.110.10">
    <property type="entry name" value="Lactate dehydrogenase/glycoside hydrolase, family 4, C-terminal"/>
    <property type="match status" value="1"/>
</dbReference>
<dbReference type="SUPFAM" id="SSF56327">
    <property type="entry name" value="LDH C-terminal domain-like"/>
    <property type="match status" value="1"/>
</dbReference>
<reference evidence="9 10" key="1">
    <citation type="submission" date="2015-10" db="EMBL/GenBank/DDBJ databases">
        <title>Draft genome sequence of Thermococcus celericrescens strain DSM 17994.</title>
        <authorList>
            <person name="Hong S.-J."/>
            <person name="Park C.-E."/>
            <person name="Shin J.-H."/>
        </authorList>
    </citation>
    <scope>NUCLEOTIDE SEQUENCE [LARGE SCALE GENOMIC DNA]</scope>
    <source>
        <strain evidence="9 10">DSM 17994</strain>
    </source>
</reference>
<dbReference type="EMBL" id="LLYW01000031">
    <property type="protein sequence ID" value="KUH32655.1"/>
    <property type="molecule type" value="Genomic_DNA"/>
</dbReference>
<dbReference type="SUPFAM" id="SSF51735">
    <property type="entry name" value="NAD(P)-binding Rossmann-fold domains"/>
    <property type="match status" value="1"/>
</dbReference>
<keyword evidence="3" id="KW-0479">Metal-binding</keyword>
<evidence type="ECO:0000256" key="2">
    <source>
        <dbReference type="ARBA" id="ARBA00010141"/>
    </source>
</evidence>
<name>A0A117IT92_9EURY</name>
<dbReference type="GO" id="GO:0016616">
    <property type="term" value="F:oxidoreductase activity, acting on the CH-OH group of donors, NAD or NADP as acceptor"/>
    <property type="evidence" value="ECO:0007669"/>
    <property type="project" value="InterPro"/>
</dbReference>
<dbReference type="InterPro" id="IPR022616">
    <property type="entry name" value="Glyco_hydro_4_C"/>
</dbReference>
<dbReference type="AlphaFoldDB" id="A0A117IT92"/>
<dbReference type="Proteomes" id="UP000053462">
    <property type="component" value="Unassembled WGS sequence"/>
</dbReference>
<keyword evidence="7" id="KW-0326">Glycosidase</keyword>
<comment type="similarity">
    <text evidence="2">Belongs to the glycosyl hydrolase 4 family.</text>
</comment>
<gene>
    <name evidence="9" type="ORF">APY94_09035</name>
</gene>
<proteinExistence type="inferred from homology"/>
<keyword evidence="10" id="KW-1185">Reference proteome</keyword>
<dbReference type="RefSeq" id="WP_058939321.1">
    <property type="nucleotide sequence ID" value="NZ_LLYW01000031.1"/>
</dbReference>
<evidence type="ECO:0000256" key="3">
    <source>
        <dbReference type="ARBA" id="ARBA00022723"/>
    </source>
</evidence>
<evidence type="ECO:0000259" key="8">
    <source>
        <dbReference type="Pfam" id="PF11975"/>
    </source>
</evidence>
<dbReference type="Gene3D" id="3.40.50.720">
    <property type="entry name" value="NAD(P)-binding Rossmann-like Domain"/>
    <property type="match status" value="1"/>
</dbReference>
<dbReference type="Pfam" id="PF11975">
    <property type="entry name" value="Glyco_hydro_4C"/>
    <property type="match status" value="1"/>
</dbReference>
<sequence length="435" mass="49120">MRIAFIGAGSIFTPLGIYTIATSEVLRNAEVYLVEIDDERRKFITALAEKMRKTFKAGFGVTPLESVEGLEGHGLDYAVISVEKERYERWKLDFKIPHRHGIRQVLGENGGLGGLAHTLRVVPLVLEIARRIEDINRDAGVFIYSNPEPRVTYAVLNYTGLKNVYGLCTGYLERKEMLAPILKADEREISLIAGGLNHFTWIRELHVKGEDAYPRLDEALKKRPDFEPLSQLLYRTYGLFPSPDDNHIGEYLSFAWPLIPEEKKGLKWIERTKKEGEEVRRLLRLFLRGLVPKFAFNRFVKFPDVAMNVVEGLEGVEKLQEAINVPNRGYIDLPKGTIVEVPAEVSPKGIKPLHVELPREALVPLRVQAEIQRLSSEGAVEGNVEKVIKAVLLDPVVHDAEAGLRAMAELMRAHLDALPQFDEGDIEILRLMAFS</sequence>
<dbReference type="PRINTS" id="PR00732">
    <property type="entry name" value="GLHYDRLASE4"/>
</dbReference>
<feature type="domain" description="Glycosyl hydrolase family 4 C-terminal" evidence="8">
    <location>
        <begin position="195"/>
        <end position="397"/>
    </location>
</feature>
<dbReference type="GO" id="GO:0004553">
    <property type="term" value="F:hydrolase activity, hydrolyzing O-glycosyl compounds"/>
    <property type="evidence" value="ECO:0007669"/>
    <property type="project" value="InterPro"/>
</dbReference>
<accession>A0A117IT92</accession>
<evidence type="ECO:0000256" key="1">
    <source>
        <dbReference type="ARBA" id="ARBA00001911"/>
    </source>
</evidence>
<keyword evidence="4" id="KW-0378">Hydrolase</keyword>
<comment type="cofactor">
    <cofactor evidence="1">
        <name>NAD(+)</name>
        <dbReference type="ChEBI" id="CHEBI:57540"/>
    </cofactor>
</comment>
<evidence type="ECO:0000256" key="4">
    <source>
        <dbReference type="ARBA" id="ARBA00022801"/>
    </source>
</evidence>
<evidence type="ECO:0000313" key="10">
    <source>
        <dbReference type="Proteomes" id="UP000053462"/>
    </source>
</evidence>
<dbReference type="PANTHER" id="PTHR32092">
    <property type="entry name" value="6-PHOSPHO-BETA-GLUCOSIDASE-RELATED"/>
    <property type="match status" value="1"/>
</dbReference>
<evidence type="ECO:0000256" key="5">
    <source>
        <dbReference type="ARBA" id="ARBA00023027"/>
    </source>
</evidence>
<dbReference type="STRING" id="227598.APY94_09035"/>